<proteinExistence type="predicted"/>
<reference evidence="2" key="1">
    <citation type="journal article" date="2015" name="Nature">
        <title>Complex archaea that bridge the gap between prokaryotes and eukaryotes.</title>
        <authorList>
            <person name="Spang A."/>
            <person name="Saw J.H."/>
            <person name="Jorgensen S.L."/>
            <person name="Zaremba-Niedzwiedzka K."/>
            <person name="Martijn J."/>
            <person name="Lind A.E."/>
            <person name="van Eijk R."/>
            <person name="Schleper C."/>
            <person name="Guy L."/>
            <person name="Ettema T.J."/>
        </authorList>
    </citation>
    <scope>NUCLEOTIDE SEQUENCE</scope>
</reference>
<sequence length="47" mass="4871">MAQHPTEEILNITRKFLGGEIGSPGQPPGGRQLPGQASNVAQGRAFG</sequence>
<dbReference type="EMBL" id="LAZR01061605">
    <property type="protein sequence ID" value="KKK63245.1"/>
    <property type="molecule type" value="Genomic_DNA"/>
</dbReference>
<organism evidence="2">
    <name type="scientific">marine sediment metagenome</name>
    <dbReference type="NCBI Taxonomy" id="412755"/>
    <lineage>
        <taxon>unclassified sequences</taxon>
        <taxon>metagenomes</taxon>
        <taxon>ecological metagenomes</taxon>
    </lineage>
</organism>
<accession>A0A0F8XPY5</accession>
<comment type="caution">
    <text evidence="2">The sequence shown here is derived from an EMBL/GenBank/DDBJ whole genome shotgun (WGS) entry which is preliminary data.</text>
</comment>
<name>A0A0F8XPY5_9ZZZZ</name>
<evidence type="ECO:0000256" key="1">
    <source>
        <dbReference type="SAM" id="MobiDB-lite"/>
    </source>
</evidence>
<evidence type="ECO:0000313" key="2">
    <source>
        <dbReference type="EMBL" id="KKK63245.1"/>
    </source>
</evidence>
<feature type="non-terminal residue" evidence="2">
    <location>
        <position position="47"/>
    </location>
</feature>
<protein>
    <submittedName>
        <fullName evidence="2">Uncharacterized protein</fullName>
    </submittedName>
</protein>
<dbReference type="AlphaFoldDB" id="A0A0F8XPY5"/>
<gene>
    <name evidence="2" type="ORF">LCGC14_2996200</name>
</gene>
<feature type="region of interest" description="Disordered" evidence="1">
    <location>
        <begin position="17"/>
        <end position="47"/>
    </location>
</feature>